<feature type="transmembrane region" description="Helical" evidence="1">
    <location>
        <begin position="33"/>
        <end position="60"/>
    </location>
</feature>
<sequence length="325" mass="34932">MKDITEDKRSIARRIGWFSCMSKRQPLAPVGQWVALLLAVAIGPLVAEVAAAASLNVLWYGQNPIYDGKMSELAAKAATYDPWGDGSSTWNLTIWNPQGPAPNFADYDVLAIGTGGNAWNFSFDPTGIFSNKEAISAARGSRTFLSGQDADAHYFLGAGTRPGTSADGPFGFLVNAVNWAGSGTGMGIVALTDGWFPTAHPYNRRWWLDDRSFLKEELDGYVSYFLEDSVVIPPTTSQFPVNEGLTTAGLSNWNNSAHAAFNKNIPGYISINDAGTHPGYAVTIVTASEANGSTQKPRKKSVPEPSLTFGLLGVFTVAAGWLRRK</sequence>
<accession>A0A7C3VR26</accession>
<gene>
    <name evidence="2" type="ORF">ENR15_07755</name>
</gene>
<keyword evidence="1" id="KW-0472">Membrane</keyword>
<reference evidence="2" key="1">
    <citation type="journal article" date="2020" name="mSystems">
        <title>Genome- and Community-Level Interaction Insights into Carbon Utilization and Element Cycling Functions of Hydrothermarchaeota in Hydrothermal Sediment.</title>
        <authorList>
            <person name="Zhou Z."/>
            <person name="Liu Y."/>
            <person name="Xu W."/>
            <person name="Pan J."/>
            <person name="Luo Z.H."/>
            <person name="Li M."/>
        </authorList>
    </citation>
    <scope>NUCLEOTIDE SEQUENCE [LARGE SCALE GENOMIC DNA]</scope>
    <source>
        <strain evidence="2">SpSt-374</strain>
    </source>
</reference>
<dbReference type="EMBL" id="DSPX01000074">
    <property type="protein sequence ID" value="HGG00536.1"/>
    <property type="molecule type" value="Genomic_DNA"/>
</dbReference>
<proteinExistence type="predicted"/>
<protein>
    <submittedName>
        <fullName evidence="2">PEP-CTERM sorting domain-containing protein</fullName>
    </submittedName>
</protein>
<keyword evidence="1" id="KW-0812">Transmembrane</keyword>
<keyword evidence="1" id="KW-1133">Transmembrane helix</keyword>
<comment type="caution">
    <text evidence="2">The sequence shown here is derived from an EMBL/GenBank/DDBJ whole genome shotgun (WGS) entry which is preliminary data.</text>
</comment>
<dbReference type="AlphaFoldDB" id="A0A7C3VR26"/>
<evidence type="ECO:0000256" key="1">
    <source>
        <dbReference type="SAM" id="Phobius"/>
    </source>
</evidence>
<name>A0A7C3VR26_9CYAN</name>
<organism evidence="2">
    <name type="scientific">Planktothricoides sp. SpSt-374</name>
    <dbReference type="NCBI Taxonomy" id="2282167"/>
    <lineage>
        <taxon>Bacteria</taxon>
        <taxon>Bacillati</taxon>
        <taxon>Cyanobacteriota</taxon>
        <taxon>Cyanophyceae</taxon>
        <taxon>Oscillatoriophycideae</taxon>
        <taxon>Oscillatoriales</taxon>
        <taxon>Oscillatoriaceae</taxon>
        <taxon>Planktothricoides</taxon>
    </lineage>
</organism>
<evidence type="ECO:0000313" key="2">
    <source>
        <dbReference type="EMBL" id="HGG00536.1"/>
    </source>
</evidence>